<dbReference type="STRING" id="15368.A0A0Q3PLZ8"/>
<dbReference type="AlphaFoldDB" id="A0A0Q3PLZ8"/>
<dbReference type="Gene3D" id="1.10.510.10">
    <property type="entry name" value="Transferase(Phosphotransferase) domain 1"/>
    <property type="match status" value="1"/>
</dbReference>
<evidence type="ECO:0000256" key="9">
    <source>
        <dbReference type="PROSITE-ProRule" id="PRU10141"/>
    </source>
</evidence>
<dbReference type="EMBL" id="CM000883">
    <property type="protein sequence ID" value="KQJ90449.1"/>
    <property type="molecule type" value="Genomic_DNA"/>
</dbReference>
<name>A0A0Q3PLZ8_BRADI</name>
<dbReference type="PANTHER" id="PTHR24056">
    <property type="entry name" value="CELL DIVISION PROTEIN KINASE"/>
    <property type="match status" value="1"/>
</dbReference>
<dbReference type="InterPro" id="IPR050108">
    <property type="entry name" value="CDK"/>
</dbReference>
<accession>A0A0Q3PLZ8</accession>
<dbReference type="PANTHER" id="PTHR24056:SF467">
    <property type="entry name" value="PROTEIN KINASE DOMAIN-CONTAINING PROTEIN"/>
    <property type="match status" value="1"/>
</dbReference>
<evidence type="ECO:0000256" key="4">
    <source>
        <dbReference type="ARBA" id="ARBA00022679"/>
    </source>
</evidence>
<dbReference type="InterPro" id="IPR011009">
    <property type="entry name" value="Kinase-like_dom_sf"/>
</dbReference>
<sequence length="411" mass="46318">MIDEHTAAGTMSGKQVAEICSTIDASCHDAREIRCEKGRRWRRGPDVGSTRCYKQLHRLGKGSFGLVVKAQHRDTGQIVALKTIHARDGARRPDVGELLREACFMVACHGHPFLVGLHGVARNPDTKEYCLVMNYVGPTLHETVDRRMERHGHAFPEADVRRVMRQLLIGARAMHERRIIHRDIKPKNILIGDDDGVKICDYGVAMFTAKAELPFAQAGTPSYMAPEVLLEKPEYDERVDLWSLGCVMAELLSGQVLFERDDKMDQLRKIFDTLGVPGKRTWQGFKSTLLVQEVQQWRAQQQEAPHHDRLRELFPEEVLSKDGFHVLKGLLRCNPSKRLTAATALRSSWFKDDAINTPEADKIGGTVLARETVVSLRWVLISAWARFRQVMLSIGASALLRHKALPQSVAL</sequence>
<evidence type="ECO:0000259" key="11">
    <source>
        <dbReference type="PROSITE" id="PS50011"/>
    </source>
</evidence>
<feature type="binding site" evidence="9">
    <location>
        <position position="82"/>
    </location>
    <ligand>
        <name>ATP</name>
        <dbReference type="ChEBI" id="CHEBI:30616"/>
    </ligand>
</feature>
<dbReference type="PROSITE" id="PS00107">
    <property type="entry name" value="PROTEIN_KINASE_ATP"/>
    <property type="match status" value="1"/>
</dbReference>
<dbReference type="SMART" id="SM00220">
    <property type="entry name" value="S_TKc"/>
    <property type="match status" value="1"/>
</dbReference>
<dbReference type="InterPro" id="IPR008271">
    <property type="entry name" value="Ser/Thr_kinase_AS"/>
</dbReference>
<reference evidence="13" key="3">
    <citation type="submission" date="2018-08" db="UniProtKB">
        <authorList>
            <consortium name="EnsemblPlants"/>
        </authorList>
    </citation>
    <scope>IDENTIFICATION</scope>
    <source>
        <strain evidence="13">cv. Bd21</strain>
    </source>
</reference>
<proteinExistence type="inferred from homology"/>
<evidence type="ECO:0000313" key="13">
    <source>
        <dbReference type="EnsemblPlants" id="KQJ90449"/>
    </source>
</evidence>
<dbReference type="EC" id="2.7.11.23" evidence="2"/>
<dbReference type="SUPFAM" id="SSF56112">
    <property type="entry name" value="Protein kinase-like (PK-like)"/>
    <property type="match status" value="1"/>
</dbReference>
<dbReference type="GO" id="GO:0008353">
    <property type="term" value="F:RNA polymerase II CTD heptapeptide repeat kinase activity"/>
    <property type="evidence" value="ECO:0007669"/>
    <property type="project" value="UniProtKB-EC"/>
</dbReference>
<keyword evidence="3" id="KW-0597">Phosphoprotein</keyword>
<keyword evidence="10" id="KW-0723">Serine/threonine-protein kinase</keyword>
<keyword evidence="14" id="KW-1185">Reference proteome</keyword>
<keyword evidence="6" id="KW-0418">Kinase</keyword>
<evidence type="ECO:0000256" key="10">
    <source>
        <dbReference type="RuleBase" id="RU000304"/>
    </source>
</evidence>
<dbReference type="GO" id="GO:0005634">
    <property type="term" value="C:nucleus"/>
    <property type="evidence" value="ECO:0000318"/>
    <property type="project" value="GO_Central"/>
</dbReference>
<reference evidence="12 13" key="1">
    <citation type="journal article" date="2010" name="Nature">
        <title>Genome sequencing and analysis of the model grass Brachypodium distachyon.</title>
        <authorList>
            <consortium name="International Brachypodium Initiative"/>
        </authorList>
    </citation>
    <scope>NUCLEOTIDE SEQUENCE [LARGE SCALE GENOMIC DNA]</scope>
    <source>
        <strain evidence="12 13">Bd21</strain>
    </source>
</reference>
<keyword evidence="7 9" id="KW-0067">ATP-binding</keyword>
<dbReference type="OrthoDB" id="628645at2759"/>
<evidence type="ECO:0000256" key="7">
    <source>
        <dbReference type="ARBA" id="ARBA00022840"/>
    </source>
</evidence>
<keyword evidence="5 9" id="KW-0547">Nucleotide-binding</keyword>
<dbReference type="Gene3D" id="3.30.200.20">
    <property type="entry name" value="Phosphorylase Kinase, domain 1"/>
    <property type="match status" value="1"/>
</dbReference>
<organism evidence="12">
    <name type="scientific">Brachypodium distachyon</name>
    <name type="common">Purple false brome</name>
    <name type="synonym">Trachynia distachya</name>
    <dbReference type="NCBI Taxonomy" id="15368"/>
    <lineage>
        <taxon>Eukaryota</taxon>
        <taxon>Viridiplantae</taxon>
        <taxon>Streptophyta</taxon>
        <taxon>Embryophyta</taxon>
        <taxon>Tracheophyta</taxon>
        <taxon>Spermatophyta</taxon>
        <taxon>Magnoliopsida</taxon>
        <taxon>Liliopsida</taxon>
        <taxon>Poales</taxon>
        <taxon>Poaceae</taxon>
        <taxon>BOP clade</taxon>
        <taxon>Pooideae</taxon>
        <taxon>Stipodae</taxon>
        <taxon>Brachypodieae</taxon>
        <taxon>Brachypodium</taxon>
    </lineage>
</organism>
<dbReference type="GO" id="GO:0004674">
    <property type="term" value="F:protein serine/threonine kinase activity"/>
    <property type="evidence" value="ECO:0000318"/>
    <property type="project" value="GO_Central"/>
</dbReference>
<dbReference type="GO" id="GO:0005524">
    <property type="term" value="F:ATP binding"/>
    <property type="evidence" value="ECO:0007669"/>
    <property type="project" value="UniProtKB-UniRule"/>
</dbReference>
<gene>
    <name evidence="12" type="ORF">BRADI_4g31620v3</name>
</gene>
<dbReference type="EnsemblPlants" id="KQJ90449">
    <property type="protein sequence ID" value="KQJ90449"/>
    <property type="gene ID" value="BRADI_4g31620v3"/>
</dbReference>
<keyword evidence="4" id="KW-0808">Transferase</keyword>
<protein>
    <recommendedName>
        <fullName evidence="2">[RNA-polymerase]-subunit kinase</fullName>
        <ecNumber evidence="2">2.7.11.23</ecNumber>
    </recommendedName>
</protein>
<comment type="catalytic activity">
    <reaction evidence="8">
        <text>[DNA-directed RNA polymerase] + ATP = phospho-[DNA-directed RNA polymerase] + ADP + H(+)</text>
        <dbReference type="Rhea" id="RHEA:10216"/>
        <dbReference type="Rhea" id="RHEA-COMP:11321"/>
        <dbReference type="Rhea" id="RHEA-COMP:11322"/>
        <dbReference type="ChEBI" id="CHEBI:15378"/>
        <dbReference type="ChEBI" id="CHEBI:30616"/>
        <dbReference type="ChEBI" id="CHEBI:43176"/>
        <dbReference type="ChEBI" id="CHEBI:68546"/>
        <dbReference type="ChEBI" id="CHEBI:456216"/>
        <dbReference type="EC" id="2.7.11.23"/>
    </reaction>
</comment>
<evidence type="ECO:0000256" key="2">
    <source>
        <dbReference type="ARBA" id="ARBA00012409"/>
    </source>
</evidence>
<evidence type="ECO:0000256" key="5">
    <source>
        <dbReference type="ARBA" id="ARBA00022741"/>
    </source>
</evidence>
<evidence type="ECO:0000313" key="14">
    <source>
        <dbReference type="Proteomes" id="UP000008810"/>
    </source>
</evidence>
<comment type="similarity">
    <text evidence="1">Belongs to the protein kinase superfamily. CMGC Ser/Thr protein kinase family. CDC2/CDKX subfamily.</text>
</comment>
<dbReference type="FunFam" id="1.10.510.10:FF:001165">
    <property type="entry name" value="Protein kinase domain containing protein"/>
    <property type="match status" value="1"/>
</dbReference>
<dbReference type="Pfam" id="PF00069">
    <property type="entry name" value="Pkinase"/>
    <property type="match status" value="1"/>
</dbReference>
<dbReference type="InParanoid" id="A0A0Q3PLZ8"/>
<evidence type="ECO:0000256" key="8">
    <source>
        <dbReference type="ARBA" id="ARBA00049280"/>
    </source>
</evidence>
<dbReference type="InterPro" id="IPR000719">
    <property type="entry name" value="Prot_kinase_dom"/>
</dbReference>
<evidence type="ECO:0000256" key="6">
    <source>
        <dbReference type="ARBA" id="ARBA00022777"/>
    </source>
</evidence>
<dbReference type="Gramene" id="KQJ90449">
    <property type="protein sequence ID" value="KQJ90449"/>
    <property type="gene ID" value="BRADI_4g31620v3"/>
</dbReference>
<reference evidence="12" key="2">
    <citation type="submission" date="2017-06" db="EMBL/GenBank/DDBJ databases">
        <title>WGS assembly of Brachypodium distachyon.</title>
        <authorList>
            <consortium name="The International Brachypodium Initiative"/>
            <person name="Lucas S."/>
            <person name="Harmon-Smith M."/>
            <person name="Lail K."/>
            <person name="Tice H."/>
            <person name="Grimwood J."/>
            <person name="Bruce D."/>
            <person name="Barry K."/>
            <person name="Shu S."/>
            <person name="Lindquist E."/>
            <person name="Wang M."/>
            <person name="Pitluck S."/>
            <person name="Vogel J.P."/>
            <person name="Garvin D.F."/>
            <person name="Mockler T.C."/>
            <person name="Schmutz J."/>
            <person name="Rokhsar D."/>
            <person name="Bevan M.W."/>
        </authorList>
    </citation>
    <scope>NUCLEOTIDE SEQUENCE</scope>
    <source>
        <strain evidence="12">Bd21</strain>
    </source>
</reference>
<dbReference type="PROSITE" id="PS00108">
    <property type="entry name" value="PROTEIN_KINASE_ST"/>
    <property type="match status" value="1"/>
</dbReference>
<evidence type="ECO:0000256" key="1">
    <source>
        <dbReference type="ARBA" id="ARBA00006485"/>
    </source>
</evidence>
<dbReference type="PROSITE" id="PS50011">
    <property type="entry name" value="PROTEIN_KINASE_DOM"/>
    <property type="match status" value="1"/>
</dbReference>
<feature type="domain" description="Protein kinase" evidence="11">
    <location>
        <begin position="53"/>
        <end position="350"/>
    </location>
</feature>
<dbReference type="Proteomes" id="UP000008810">
    <property type="component" value="Chromosome 4"/>
</dbReference>
<dbReference type="InterPro" id="IPR017441">
    <property type="entry name" value="Protein_kinase_ATP_BS"/>
</dbReference>
<evidence type="ECO:0000313" key="12">
    <source>
        <dbReference type="EMBL" id="KQJ90449.1"/>
    </source>
</evidence>
<evidence type="ECO:0000256" key="3">
    <source>
        <dbReference type="ARBA" id="ARBA00022553"/>
    </source>
</evidence>